<dbReference type="Proteomes" id="UP000703269">
    <property type="component" value="Unassembled WGS sequence"/>
</dbReference>
<name>A0A9P3L7D1_9APHY</name>
<dbReference type="AlphaFoldDB" id="A0A9P3L7D1"/>
<evidence type="ECO:0000313" key="3">
    <source>
        <dbReference type="Proteomes" id="UP000703269"/>
    </source>
</evidence>
<dbReference type="OrthoDB" id="3232876at2759"/>
<reference evidence="2 3" key="1">
    <citation type="submission" date="2021-08" db="EMBL/GenBank/DDBJ databases">
        <title>Draft Genome Sequence of Phanerochaete sordida strain YK-624.</title>
        <authorList>
            <person name="Mori T."/>
            <person name="Dohra H."/>
            <person name="Suzuki T."/>
            <person name="Kawagishi H."/>
            <person name="Hirai H."/>
        </authorList>
    </citation>
    <scope>NUCLEOTIDE SEQUENCE [LARGE SCALE GENOMIC DNA]</scope>
    <source>
        <strain evidence="2 3">YK-624</strain>
    </source>
</reference>
<organism evidence="2 3">
    <name type="scientific">Phanerochaete sordida</name>
    <dbReference type="NCBI Taxonomy" id="48140"/>
    <lineage>
        <taxon>Eukaryota</taxon>
        <taxon>Fungi</taxon>
        <taxon>Dikarya</taxon>
        <taxon>Basidiomycota</taxon>
        <taxon>Agaricomycotina</taxon>
        <taxon>Agaricomycetes</taxon>
        <taxon>Polyporales</taxon>
        <taxon>Phanerochaetaceae</taxon>
        <taxon>Phanerochaete</taxon>
    </lineage>
</organism>
<sequence length="406" mass="43697">MNGIVAEGLKWVGASVAALTSIALFSMAPPNDDMYPTPYATDPNFLELREPRDPRRRWRKREPRVCYVENDEEPEDWAEERRSFNANQLAKHGLKVCDYAFERKLPPVPKAQLKRKEKRKSPQPLKRTRDALDWDSLPIAGPSSQGASATEESRAAKRARLERRPTEPMPASQEMRLSRISGFGSGPAGPSGQRQAKPAPPSTMPAPPSNAIPTPPITPSPASSRARVASSSKSRVDTPLSTPRATPRALPREPADVPMDVDEPPASRAPASSWSLTDLPIDDTMLARHLQGSLSQCSSLTSLASLAPGRRSSLRDISSVYNVSPQPAASAPPHAPRGRSSKPKSKSGTPAKSASSSSRGASPTGRQAGASATRKTRSSAAKKAAGTPKDAPRRSLRTKRKQAARL</sequence>
<evidence type="ECO:0000313" key="2">
    <source>
        <dbReference type="EMBL" id="GJE84369.1"/>
    </source>
</evidence>
<gene>
    <name evidence="2" type="ORF">PsYK624_004450</name>
</gene>
<feature type="region of interest" description="Disordered" evidence="1">
    <location>
        <begin position="317"/>
        <end position="406"/>
    </location>
</feature>
<feature type="compositionally biased region" description="Basic residues" evidence="1">
    <location>
        <begin position="336"/>
        <end position="345"/>
    </location>
</feature>
<feature type="region of interest" description="Disordered" evidence="1">
    <location>
        <begin position="108"/>
        <end position="277"/>
    </location>
</feature>
<evidence type="ECO:0000256" key="1">
    <source>
        <dbReference type="SAM" id="MobiDB-lite"/>
    </source>
</evidence>
<feature type="compositionally biased region" description="Pro residues" evidence="1">
    <location>
        <begin position="198"/>
        <end position="219"/>
    </location>
</feature>
<comment type="caution">
    <text evidence="2">The sequence shown here is derived from an EMBL/GenBank/DDBJ whole genome shotgun (WGS) entry which is preliminary data.</text>
</comment>
<dbReference type="EMBL" id="BPQB01000001">
    <property type="protein sequence ID" value="GJE84369.1"/>
    <property type="molecule type" value="Genomic_DNA"/>
</dbReference>
<feature type="compositionally biased region" description="Basic residues" evidence="1">
    <location>
        <begin position="112"/>
        <end position="121"/>
    </location>
</feature>
<feature type="compositionally biased region" description="Low complexity" evidence="1">
    <location>
        <begin position="346"/>
        <end position="387"/>
    </location>
</feature>
<keyword evidence="3" id="KW-1185">Reference proteome</keyword>
<accession>A0A9P3L7D1</accession>
<feature type="compositionally biased region" description="Low complexity" evidence="1">
    <location>
        <begin position="264"/>
        <end position="273"/>
    </location>
</feature>
<feature type="compositionally biased region" description="Low complexity" evidence="1">
    <location>
        <begin position="220"/>
        <end position="233"/>
    </location>
</feature>
<protein>
    <submittedName>
        <fullName evidence="2">Uncharacterized protein</fullName>
    </submittedName>
</protein>
<feature type="compositionally biased region" description="Basic residues" evidence="1">
    <location>
        <begin position="394"/>
        <end position="406"/>
    </location>
</feature>
<proteinExistence type="predicted"/>